<feature type="transmembrane region" description="Helical" evidence="4">
    <location>
        <begin position="7"/>
        <end position="26"/>
    </location>
</feature>
<dbReference type="PANTHER" id="PTHR31121">
    <property type="entry name" value="ALPHA-1,2 MANNOSYLTRANSFERASE KTR1"/>
    <property type="match status" value="1"/>
</dbReference>
<dbReference type="GO" id="GO:0000032">
    <property type="term" value="P:cell wall mannoprotein biosynthetic process"/>
    <property type="evidence" value="ECO:0007669"/>
    <property type="project" value="TreeGrafter"/>
</dbReference>
<keyword evidence="4" id="KW-0472">Membrane</keyword>
<name>A0A1X0S9N1_RHIZD</name>
<keyword evidence="4" id="KW-0812">Transmembrane</keyword>
<evidence type="ECO:0000313" key="6">
    <source>
        <dbReference type="Proteomes" id="UP000242381"/>
    </source>
</evidence>
<evidence type="ECO:0000256" key="4">
    <source>
        <dbReference type="SAM" id="Phobius"/>
    </source>
</evidence>
<evidence type="ECO:0000313" key="5">
    <source>
        <dbReference type="EMBL" id="ORE20993.1"/>
    </source>
</evidence>
<gene>
    <name evidence="5" type="ORF">BCV71DRAFT_174624</name>
</gene>
<dbReference type="OMA" id="VDYYCQI"/>
<dbReference type="GO" id="GO:0000026">
    <property type="term" value="F:alpha-1,2-mannosyltransferase activity"/>
    <property type="evidence" value="ECO:0007669"/>
    <property type="project" value="TreeGrafter"/>
</dbReference>
<accession>A0A1X0S9N1</accession>
<dbReference type="Gene3D" id="3.90.550.10">
    <property type="entry name" value="Spore Coat Polysaccharide Biosynthesis Protein SpsA, Chain A"/>
    <property type="match status" value="1"/>
</dbReference>
<dbReference type="EMBL" id="KV921285">
    <property type="protein sequence ID" value="ORE20993.1"/>
    <property type="molecule type" value="Genomic_DNA"/>
</dbReference>
<dbReference type="FunFam" id="3.90.550.10:FF:000051">
    <property type="entry name" value="Alpha-1,2-mannosyltransferase (Ktr4)"/>
    <property type="match status" value="1"/>
</dbReference>
<feature type="active site" description="Nucleophile" evidence="3">
    <location>
        <position position="265"/>
    </location>
</feature>
<dbReference type="PIRSF" id="PIRSF018153">
    <property type="entry name" value="Glyco_trans_15"/>
    <property type="match status" value="1"/>
</dbReference>
<proteinExistence type="inferred from homology"/>
<comment type="similarity">
    <text evidence="1">Belongs to the glycosyltransferase 15 family.</text>
</comment>
<dbReference type="InterPro" id="IPR002685">
    <property type="entry name" value="Glyco_trans_15"/>
</dbReference>
<keyword evidence="4" id="KW-1133">Transmembrane helix</keyword>
<dbReference type="VEuPathDB" id="FungiDB:BCV72DRAFT_251159"/>
<sequence>MTLKKRTLFFSIFTFISLFILLWNQFSTTKFRSVNNTSDNRVKACYVVLVRNSELDGIIPTMRQIEDTFNKKYNYPYVFLNNEPFTSEFMDKVRLSTNSDVLFGEIDQSMWGYPDYINQTYAAERRKEMEAQGVPYGSSESYRHMCRFQSGFFFRHPLLDQFDYYWRLEPYVDYYCQINYDVFRFMKENRKKYGKYKTKKKDNNIGFNMALKEHVETIPTLWDTVLNFTRSTYPHLLNRNDSLLRFITNDNGLTYNTCHAWSNFEIGDLSLWRSKEYLALFDHLDQSGGFFYERWGDAPVHTIAAVLLLKKHEIHFFNDIGYRHSDYTHCPVQQVYRTMCSCDPDINFGRTETETKQNKN</sequence>
<reference evidence="5 6" key="1">
    <citation type="journal article" date="2016" name="Proc. Natl. Acad. Sci. U.S.A.">
        <title>Lipid metabolic changes in an early divergent fungus govern the establishment of a mutualistic symbiosis with endobacteria.</title>
        <authorList>
            <person name="Lastovetsky O.A."/>
            <person name="Gaspar M.L."/>
            <person name="Mondo S.J."/>
            <person name="LaButti K.M."/>
            <person name="Sandor L."/>
            <person name="Grigoriev I.V."/>
            <person name="Henry S.A."/>
            <person name="Pawlowska T.E."/>
        </authorList>
    </citation>
    <scope>NUCLEOTIDE SEQUENCE [LARGE SCALE GENOMIC DNA]</scope>
    <source>
        <strain evidence="5 6">ATCC 11559</strain>
    </source>
</reference>
<dbReference type="GO" id="GO:0005794">
    <property type="term" value="C:Golgi apparatus"/>
    <property type="evidence" value="ECO:0007669"/>
    <property type="project" value="TreeGrafter"/>
</dbReference>
<organism evidence="5 6">
    <name type="scientific">Rhizopus microsporus</name>
    <dbReference type="NCBI Taxonomy" id="58291"/>
    <lineage>
        <taxon>Eukaryota</taxon>
        <taxon>Fungi</taxon>
        <taxon>Fungi incertae sedis</taxon>
        <taxon>Mucoromycota</taxon>
        <taxon>Mucoromycotina</taxon>
        <taxon>Mucoromycetes</taxon>
        <taxon>Mucorales</taxon>
        <taxon>Mucorineae</taxon>
        <taxon>Rhizopodaceae</taxon>
        <taxon>Rhizopus</taxon>
    </lineage>
</organism>
<dbReference type="SUPFAM" id="SSF53448">
    <property type="entry name" value="Nucleotide-diphospho-sugar transferases"/>
    <property type="match status" value="1"/>
</dbReference>
<evidence type="ECO:0000256" key="1">
    <source>
        <dbReference type="ARBA" id="ARBA00007677"/>
    </source>
</evidence>
<dbReference type="AlphaFoldDB" id="A0A1X0S9N1"/>
<keyword evidence="2 5" id="KW-0808">Transferase</keyword>
<dbReference type="GO" id="GO:0006487">
    <property type="term" value="P:protein N-linked glycosylation"/>
    <property type="evidence" value="ECO:0007669"/>
    <property type="project" value="TreeGrafter"/>
</dbReference>
<protein>
    <submittedName>
        <fullName evidence="5">Glycosyl transferase</fullName>
    </submittedName>
</protein>
<dbReference type="PANTHER" id="PTHR31121:SF6">
    <property type="entry name" value="ALPHA-1,2 MANNOSYLTRANSFERASE KTR1"/>
    <property type="match status" value="1"/>
</dbReference>
<evidence type="ECO:0000256" key="2">
    <source>
        <dbReference type="ARBA" id="ARBA00022679"/>
    </source>
</evidence>
<dbReference type="InterPro" id="IPR029044">
    <property type="entry name" value="Nucleotide-diphossugar_trans"/>
</dbReference>
<evidence type="ECO:0000256" key="3">
    <source>
        <dbReference type="PIRSR" id="PIRSR018153-1"/>
    </source>
</evidence>
<dbReference type="GO" id="GO:0016020">
    <property type="term" value="C:membrane"/>
    <property type="evidence" value="ECO:0007669"/>
    <property type="project" value="InterPro"/>
</dbReference>
<dbReference type="Pfam" id="PF01793">
    <property type="entry name" value="Glyco_transf_15"/>
    <property type="match status" value="1"/>
</dbReference>
<dbReference type="Proteomes" id="UP000242381">
    <property type="component" value="Unassembled WGS sequence"/>
</dbReference>